<keyword evidence="1" id="KW-0472">Membrane</keyword>
<comment type="caution">
    <text evidence="3">The sequence shown here is derived from an EMBL/GenBank/DDBJ whole genome shotgun (WGS) entry which is preliminary data.</text>
</comment>
<protein>
    <recommendedName>
        <fullName evidence="2">7TM GPCR serpentine receptor class x (Srx) domain-containing protein</fullName>
    </recommendedName>
</protein>
<sequence>MILLRISVHFLAQFGSSTIDLPPRTFLDLAISIPHGCFLLYSLENLTYIPADKPDCNEFADLDKILEFDSIVMIFLVVINLMTFTKIMFSLITHRKVQSTSRRRIRQNLLVFLQTILQDSLVFIDAIFTFKLSDLSSSRLWVFTCSVLIWEIDHFLDGFIMFIFNDNFFSIHPKKSVFEVPHIKITIHSNQNSRRMTFPF</sequence>
<gene>
    <name evidence="3" type="ORF">CAMP_LOCUS14333</name>
</gene>
<feature type="transmembrane region" description="Helical" evidence="1">
    <location>
        <begin position="71"/>
        <end position="89"/>
    </location>
</feature>
<dbReference type="PANTHER" id="PTHR23013">
    <property type="entry name" value="SERPENTINE RECEPTOR"/>
    <property type="match status" value="1"/>
</dbReference>
<name>A0A9P1IVX0_9PELO</name>
<organism evidence="3 4">
    <name type="scientific">Caenorhabditis angaria</name>
    <dbReference type="NCBI Taxonomy" id="860376"/>
    <lineage>
        <taxon>Eukaryota</taxon>
        <taxon>Metazoa</taxon>
        <taxon>Ecdysozoa</taxon>
        <taxon>Nematoda</taxon>
        <taxon>Chromadorea</taxon>
        <taxon>Rhabditida</taxon>
        <taxon>Rhabditina</taxon>
        <taxon>Rhabditomorpha</taxon>
        <taxon>Rhabditoidea</taxon>
        <taxon>Rhabditidae</taxon>
        <taxon>Peloderinae</taxon>
        <taxon>Caenorhabditis</taxon>
    </lineage>
</organism>
<keyword evidence="1" id="KW-0812">Transmembrane</keyword>
<keyword evidence="4" id="KW-1185">Reference proteome</keyword>
<feature type="domain" description="7TM GPCR serpentine receptor class x (Srx)" evidence="2">
    <location>
        <begin position="31"/>
        <end position="165"/>
    </location>
</feature>
<dbReference type="PANTHER" id="PTHR23013:SF27">
    <property type="entry name" value="G-PROTEIN COUPLED RECEPTORS FAMILY 1 PROFILE DOMAIN-CONTAINING PROTEIN"/>
    <property type="match status" value="1"/>
</dbReference>
<evidence type="ECO:0000313" key="3">
    <source>
        <dbReference type="EMBL" id="CAI5451696.1"/>
    </source>
</evidence>
<dbReference type="AlphaFoldDB" id="A0A9P1IVX0"/>
<keyword evidence="1" id="KW-1133">Transmembrane helix</keyword>
<accession>A0A9P1IVX0</accession>
<dbReference type="EMBL" id="CANHGI010000005">
    <property type="protein sequence ID" value="CAI5451696.1"/>
    <property type="molecule type" value="Genomic_DNA"/>
</dbReference>
<proteinExistence type="predicted"/>
<evidence type="ECO:0000259" key="2">
    <source>
        <dbReference type="Pfam" id="PF10328"/>
    </source>
</evidence>
<reference evidence="3" key="1">
    <citation type="submission" date="2022-11" db="EMBL/GenBank/DDBJ databases">
        <authorList>
            <person name="Kikuchi T."/>
        </authorList>
    </citation>
    <scope>NUCLEOTIDE SEQUENCE</scope>
    <source>
        <strain evidence="3">PS1010</strain>
    </source>
</reference>
<evidence type="ECO:0000256" key="1">
    <source>
        <dbReference type="SAM" id="Phobius"/>
    </source>
</evidence>
<dbReference type="Pfam" id="PF10328">
    <property type="entry name" value="7TM_GPCR_Srx"/>
    <property type="match status" value="1"/>
</dbReference>
<evidence type="ECO:0000313" key="4">
    <source>
        <dbReference type="Proteomes" id="UP001152747"/>
    </source>
</evidence>
<dbReference type="InterPro" id="IPR019430">
    <property type="entry name" value="7TM_GPCR_serpentine_rcpt_Srx"/>
</dbReference>
<dbReference type="Proteomes" id="UP001152747">
    <property type="component" value="Unassembled WGS sequence"/>
</dbReference>